<evidence type="ECO:0000256" key="3">
    <source>
        <dbReference type="ARBA" id="ARBA00022483"/>
    </source>
</evidence>
<dbReference type="Pfam" id="PF20667">
    <property type="entry name" value="Sec10_N"/>
    <property type="match status" value="1"/>
</dbReference>
<evidence type="ECO:0000313" key="9">
    <source>
        <dbReference type="Proteomes" id="UP000070444"/>
    </source>
</evidence>
<reference evidence="8 9" key="1">
    <citation type="journal article" date="2015" name="Genome Biol. Evol.">
        <title>Phylogenomic analyses indicate that early fungi evolved digesting cell walls of algal ancestors of land plants.</title>
        <authorList>
            <person name="Chang Y."/>
            <person name="Wang S."/>
            <person name="Sekimoto S."/>
            <person name="Aerts A.L."/>
            <person name="Choi C."/>
            <person name="Clum A."/>
            <person name="LaButti K.M."/>
            <person name="Lindquist E.A."/>
            <person name="Yee Ngan C."/>
            <person name="Ohm R.A."/>
            <person name="Salamov A.A."/>
            <person name="Grigoriev I.V."/>
            <person name="Spatafora J.W."/>
            <person name="Berbee M.L."/>
        </authorList>
    </citation>
    <scope>NUCLEOTIDE SEQUENCE [LARGE SCALE GENOMIC DNA]</scope>
    <source>
        <strain evidence="8 9">NRRL 28638</strain>
    </source>
</reference>
<feature type="compositionally biased region" description="Low complexity" evidence="5">
    <location>
        <begin position="479"/>
        <end position="488"/>
    </location>
</feature>
<dbReference type="Pfam" id="PF07393">
    <property type="entry name" value="Sec10_HB"/>
    <property type="match status" value="1"/>
</dbReference>
<dbReference type="GO" id="GO:0006887">
    <property type="term" value="P:exocytosis"/>
    <property type="evidence" value="ECO:0007669"/>
    <property type="project" value="UniProtKB-KW"/>
</dbReference>
<dbReference type="EMBL" id="KQ964462">
    <property type="protein sequence ID" value="KXN71986.1"/>
    <property type="molecule type" value="Genomic_DNA"/>
</dbReference>
<feature type="compositionally biased region" description="Polar residues" evidence="5">
    <location>
        <begin position="497"/>
        <end position="509"/>
    </location>
</feature>
<dbReference type="GO" id="GO:0006893">
    <property type="term" value="P:Golgi to plasma membrane transport"/>
    <property type="evidence" value="ECO:0007669"/>
    <property type="project" value="TreeGrafter"/>
</dbReference>
<sequence>MEDKKLYTSDKSLSDQLTLNHFYNDFDSRSFIDGLSSNIVEEARIDLSEFVARPFIHSFEYALDSLLNLKSKVHQRIGELEVASQQAELAQKQNIKNLEYGFQQVQDASNQLEHGLNKVGPEAVRIGEQLETIHKQRSRAAQTRDLFKYFNEFGSGQCAQLEEMRLNRGPEGQYQAAIITRRLTSIAKELDVPNASTIQQNIEKYSEKLETDLLETFDQAYSNGDIATMARCSKTLLDFNGGNSCVQTYVNQHEFFYSKRKMRESTYNMDVSINTDFTSVSDPLSSPSDPDPYMVKLCDEIRSVVAKEWEVISQVFPNSLNVLQLFVERMFAQSIQTYLEGLLDQTRSLSLLNYLRTLSSAHSCVSSLVHDLKQFDQETIFPTIRRQMINQTTSVVANQVHDTHTSVSITLDQCMEDLFVPYLDNSMYLNMEKDFLESTLSGIIDDFLNQLQKASKKTTTKQNLFTRVTEKLNTNLITTNLLNPGNTTPDSAPASPTVASTPGTPNNRRSYYGNRQYSEADEDFNGSISPQLQMVSKLLIVHGEALGRCAELCPPSDLARSAIELFQLLTKHLSEHFLVSVYDSYVRELTLRDLRVEPEFNKTFEIVAYSTHIVQLIQKHFQNAILPLMIHSPPAYRMIVIYKNEFISTIEGRINFLLQSELSSFSSWIPIILQHQKPTDFKPNDHDFDLMRPVTDPCSRSVEVLIKMCGSAQQYLEGENLRTFLVELGVILHEILLDHYKRYTVSINGGLLLSNDISKFQQVINELKIPQLTERFEMLRALSNLFIQVPEALPAVLRDGILGKIDPQLLYPYLTCREDYRSSNIAKIVGFRHNAAGAMINTEFR</sequence>
<dbReference type="InterPro" id="IPR048627">
    <property type="entry name" value="Sec10_HB"/>
</dbReference>
<dbReference type="OMA" id="PLCKHHY"/>
<evidence type="ECO:0000259" key="6">
    <source>
        <dbReference type="Pfam" id="PF07393"/>
    </source>
</evidence>
<dbReference type="OrthoDB" id="125856at2759"/>
<feature type="domain" description="Exocyst complex component Sec10-like alpha-helical bundle" evidence="6">
    <location>
        <begin position="175"/>
        <end position="827"/>
    </location>
</feature>
<evidence type="ECO:0000256" key="5">
    <source>
        <dbReference type="SAM" id="MobiDB-lite"/>
    </source>
</evidence>
<proteinExistence type="inferred from homology"/>
<keyword evidence="2" id="KW-0813">Transport</keyword>
<gene>
    <name evidence="8" type="ORF">CONCODRAFT_16494</name>
</gene>
<comment type="similarity">
    <text evidence="1">Belongs to the SEC10 family.</text>
</comment>
<keyword evidence="4" id="KW-0175">Coiled coil</keyword>
<dbReference type="STRING" id="796925.A0A137PAF5"/>
<protein>
    <submittedName>
        <fullName evidence="8">Exocyst complex component Sec10</fullName>
    </submittedName>
</protein>
<feature type="region of interest" description="Disordered" evidence="5">
    <location>
        <begin position="479"/>
        <end position="509"/>
    </location>
</feature>
<dbReference type="GO" id="GO:0000145">
    <property type="term" value="C:exocyst"/>
    <property type="evidence" value="ECO:0007669"/>
    <property type="project" value="TreeGrafter"/>
</dbReference>
<evidence type="ECO:0000256" key="4">
    <source>
        <dbReference type="ARBA" id="ARBA00023054"/>
    </source>
</evidence>
<evidence type="ECO:0000256" key="2">
    <source>
        <dbReference type="ARBA" id="ARBA00022448"/>
    </source>
</evidence>
<feature type="domain" description="Exocyst complex component Sec10 N-terminal" evidence="7">
    <location>
        <begin position="53"/>
        <end position="164"/>
    </location>
</feature>
<organism evidence="8 9">
    <name type="scientific">Conidiobolus coronatus (strain ATCC 28846 / CBS 209.66 / NRRL 28638)</name>
    <name type="common">Delacroixia coronata</name>
    <dbReference type="NCBI Taxonomy" id="796925"/>
    <lineage>
        <taxon>Eukaryota</taxon>
        <taxon>Fungi</taxon>
        <taxon>Fungi incertae sedis</taxon>
        <taxon>Zoopagomycota</taxon>
        <taxon>Entomophthoromycotina</taxon>
        <taxon>Entomophthoromycetes</taxon>
        <taxon>Entomophthorales</taxon>
        <taxon>Ancylistaceae</taxon>
        <taxon>Conidiobolus</taxon>
    </lineage>
</organism>
<dbReference type="PANTHER" id="PTHR12100:SF0">
    <property type="entry name" value="EXOCYST COMPLEX COMPONENT 5"/>
    <property type="match status" value="1"/>
</dbReference>
<dbReference type="Proteomes" id="UP000070444">
    <property type="component" value="Unassembled WGS sequence"/>
</dbReference>
<keyword evidence="3" id="KW-0268">Exocytosis</keyword>
<evidence type="ECO:0000313" key="8">
    <source>
        <dbReference type="EMBL" id="KXN71986.1"/>
    </source>
</evidence>
<dbReference type="InterPro" id="IPR048625">
    <property type="entry name" value="Sec10_N"/>
</dbReference>
<dbReference type="PANTHER" id="PTHR12100">
    <property type="entry name" value="SEC10"/>
    <property type="match status" value="1"/>
</dbReference>
<keyword evidence="9" id="KW-1185">Reference proteome</keyword>
<accession>A0A137PAF5</accession>
<dbReference type="InterPro" id="IPR009976">
    <property type="entry name" value="Sec10-like"/>
</dbReference>
<name>A0A137PAF5_CONC2</name>
<dbReference type="AlphaFoldDB" id="A0A137PAF5"/>
<evidence type="ECO:0000256" key="1">
    <source>
        <dbReference type="ARBA" id="ARBA00006572"/>
    </source>
</evidence>
<evidence type="ECO:0000259" key="7">
    <source>
        <dbReference type="Pfam" id="PF20667"/>
    </source>
</evidence>